<gene>
    <name evidence="1" type="ORF">R3P38DRAFT_3211895</name>
</gene>
<evidence type="ECO:0000313" key="1">
    <source>
        <dbReference type="EMBL" id="KAK7007547.1"/>
    </source>
</evidence>
<accession>A0AAW0AE91</accession>
<comment type="caution">
    <text evidence="1">The sequence shown here is derived from an EMBL/GenBank/DDBJ whole genome shotgun (WGS) entry which is preliminary data.</text>
</comment>
<protein>
    <submittedName>
        <fullName evidence="1">Uncharacterized protein</fullName>
    </submittedName>
</protein>
<reference evidence="1 2" key="1">
    <citation type="journal article" date="2024" name="J Genomics">
        <title>Draft genome sequencing and assembly of Favolaschia claudopus CIRM-BRFM 2984 isolated from oak limbs.</title>
        <authorList>
            <person name="Navarro D."/>
            <person name="Drula E."/>
            <person name="Chaduli D."/>
            <person name="Cazenave R."/>
            <person name="Ahrendt S."/>
            <person name="Wang J."/>
            <person name="Lipzen A."/>
            <person name="Daum C."/>
            <person name="Barry K."/>
            <person name="Grigoriev I.V."/>
            <person name="Favel A."/>
            <person name="Rosso M.N."/>
            <person name="Martin F."/>
        </authorList>
    </citation>
    <scope>NUCLEOTIDE SEQUENCE [LARGE SCALE GENOMIC DNA]</scope>
    <source>
        <strain evidence="1 2">CIRM-BRFM 2984</strain>
    </source>
</reference>
<dbReference type="AlphaFoldDB" id="A0AAW0AE91"/>
<keyword evidence="2" id="KW-1185">Reference proteome</keyword>
<organism evidence="1 2">
    <name type="scientific">Favolaschia claudopus</name>
    <dbReference type="NCBI Taxonomy" id="2862362"/>
    <lineage>
        <taxon>Eukaryota</taxon>
        <taxon>Fungi</taxon>
        <taxon>Dikarya</taxon>
        <taxon>Basidiomycota</taxon>
        <taxon>Agaricomycotina</taxon>
        <taxon>Agaricomycetes</taxon>
        <taxon>Agaricomycetidae</taxon>
        <taxon>Agaricales</taxon>
        <taxon>Marasmiineae</taxon>
        <taxon>Mycenaceae</taxon>
        <taxon>Favolaschia</taxon>
    </lineage>
</organism>
<evidence type="ECO:0000313" key="2">
    <source>
        <dbReference type="Proteomes" id="UP001362999"/>
    </source>
</evidence>
<name>A0AAW0AE91_9AGAR</name>
<dbReference type="EMBL" id="JAWWNJ010000070">
    <property type="protein sequence ID" value="KAK7007547.1"/>
    <property type="molecule type" value="Genomic_DNA"/>
</dbReference>
<dbReference type="Proteomes" id="UP001362999">
    <property type="component" value="Unassembled WGS sequence"/>
</dbReference>
<sequence length="354" mass="39209">MLSGAHSPHSPPLKLELTLRSRLLKLFTVATAVRSRSRHAAPREYRSYVLRLVLQLAGCRLSSHSTNHAYDRSFLSAPYLDTSLPCRMPSARLHIPLNTSSSQCTRILIAVILPRIGQSNHLITISKQCSLGKRSLSFSPNTSISGFVWVARTHLATRVRHSSSSRVESMGYGGIGACHPLRKPRKRFVNPVLTSLAVPLLTYRSDASPPSPIAAAGSIVSVPASSADFKGIICILCTSSQRIQRLRRRTDIDVRISLTLYIRHRARATRTRFFTLPPRRFSVSCPSALSQRIHTVCRSPGIPPIGWLCDVAIRAVQAFARRLERESTTRYHVSEVAGQYQSAGYCTPDFSRSA</sequence>
<proteinExistence type="predicted"/>